<keyword evidence="3" id="KW-1185">Reference proteome</keyword>
<accession>A0A5B7IA56</accession>
<proteinExistence type="predicted"/>
<comment type="caution">
    <text evidence="2">The sequence shown here is derived from an EMBL/GenBank/DDBJ whole genome shotgun (WGS) entry which is preliminary data.</text>
</comment>
<feature type="region of interest" description="Disordered" evidence="1">
    <location>
        <begin position="22"/>
        <end position="69"/>
    </location>
</feature>
<name>A0A5B7IA56_PORTR</name>
<evidence type="ECO:0000256" key="1">
    <source>
        <dbReference type="SAM" id="MobiDB-lite"/>
    </source>
</evidence>
<protein>
    <submittedName>
        <fullName evidence="2">Uncharacterized protein</fullName>
    </submittedName>
</protein>
<reference evidence="2 3" key="1">
    <citation type="submission" date="2019-05" db="EMBL/GenBank/DDBJ databases">
        <title>Another draft genome of Portunus trituberculatus and its Hox gene families provides insights of decapod evolution.</title>
        <authorList>
            <person name="Jeong J.-H."/>
            <person name="Song I."/>
            <person name="Kim S."/>
            <person name="Choi T."/>
            <person name="Kim D."/>
            <person name="Ryu S."/>
            <person name="Kim W."/>
        </authorList>
    </citation>
    <scope>NUCLEOTIDE SEQUENCE [LARGE SCALE GENOMIC DNA]</scope>
    <source>
        <tissue evidence="2">Muscle</tissue>
    </source>
</reference>
<dbReference type="EMBL" id="VSRR010056722">
    <property type="protein sequence ID" value="MPC81360.1"/>
    <property type="molecule type" value="Genomic_DNA"/>
</dbReference>
<gene>
    <name evidence="2" type="ORF">E2C01_075972</name>
</gene>
<dbReference type="Proteomes" id="UP000324222">
    <property type="component" value="Unassembled WGS sequence"/>
</dbReference>
<evidence type="ECO:0000313" key="3">
    <source>
        <dbReference type="Proteomes" id="UP000324222"/>
    </source>
</evidence>
<evidence type="ECO:0000313" key="2">
    <source>
        <dbReference type="EMBL" id="MPC81360.1"/>
    </source>
</evidence>
<organism evidence="2 3">
    <name type="scientific">Portunus trituberculatus</name>
    <name type="common">Swimming crab</name>
    <name type="synonym">Neptunus trituberculatus</name>
    <dbReference type="NCBI Taxonomy" id="210409"/>
    <lineage>
        <taxon>Eukaryota</taxon>
        <taxon>Metazoa</taxon>
        <taxon>Ecdysozoa</taxon>
        <taxon>Arthropoda</taxon>
        <taxon>Crustacea</taxon>
        <taxon>Multicrustacea</taxon>
        <taxon>Malacostraca</taxon>
        <taxon>Eumalacostraca</taxon>
        <taxon>Eucarida</taxon>
        <taxon>Decapoda</taxon>
        <taxon>Pleocyemata</taxon>
        <taxon>Brachyura</taxon>
        <taxon>Eubrachyura</taxon>
        <taxon>Portunoidea</taxon>
        <taxon>Portunidae</taxon>
        <taxon>Portuninae</taxon>
        <taxon>Portunus</taxon>
    </lineage>
</organism>
<sequence>MTSTVRLAARGCWGLGAVAVHREAVGPRDTDGGAEERQEVERRDGRKKGKRSDGSSGVNLPEEKSCSRK</sequence>
<feature type="compositionally biased region" description="Basic and acidic residues" evidence="1">
    <location>
        <begin position="22"/>
        <end position="44"/>
    </location>
</feature>
<dbReference type="AlphaFoldDB" id="A0A5B7IA56"/>